<accession>A0A4R9C100</accession>
<dbReference type="EMBL" id="SCFR01000015">
    <property type="protein sequence ID" value="TFF65843.1"/>
    <property type="molecule type" value="Genomic_DNA"/>
</dbReference>
<keyword evidence="2" id="KW-1185">Reference proteome</keyword>
<dbReference type="RefSeq" id="WP_134744238.1">
    <property type="nucleotide sequence ID" value="NZ_CP119761.1"/>
</dbReference>
<sequence>MSNYFKTIDEQINILKSRGLVIDNEDYARDILLRYNYYKIINGTYKFLIDKKTNMYKKGTKFNDLVDLHEFDKELKKILIAAMLEIERIARSIISYKFVEKFQEPGEYLNRKNFDCKDLELVNINIERMKESIKKFEEEKNYNRSIKYYLSKYNSVPFWFIINFMTFGNIINIYETFDFSLKEKIADEFQKFVEENIEKNIEGHLTPSQLESFLKNAKDIRNICAHDNLILDFEFNPIEYFSAIHEVYGINQTYKRNRLFDTVVVLQALLPKKYYVETEMKIKYEVEKLRQNIDKSVFDKVMNQVGYKRG</sequence>
<protein>
    <submittedName>
        <fullName evidence="1">Abi family protein</fullName>
    </submittedName>
</protein>
<dbReference type="Pfam" id="PF07751">
    <property type="entry name" value="Abi_2"/>
    <property type="match status" value="1"/>
</dbReference>
<reference evidence="1 2" key="1">
    <citation type="submission" date="2019-01" db="EMBL/GenBank/DDBJ databases">
        <title>Draft Genome Sequences of Helcococcus ovis Strains Isolated from the Uterus and Vagina of Dairy Cows with Metritis.</title>
        <authorList>
            <person name="Cunha F."/>
            <person name="Jeon S.J."/>
            <person name="Kutzer P."/>
            <person name="Galvao K.N."/>
        </authorList>
    </citation>
    <scope>NUCLEOTIDE SEQUENCE [LARGE SCALE GENOMIC DNA]</scope>
    <source>
        <strain evidence="1 2">KG-37</strain>
    </source>
</reference>
<name>A0A4R9C100_9FIRM</name>
<evidence type="ECO:0000313" key="2">
    <source>
        <dbReference type="Proteomes" id="UP000297454"/>
    </source>
</evidence>
<evidence type="ECO:0000313" key="1">
    <source>
        <dbReference type="EMBL" id="TFF65843.1"/>
    </source>
</evidence>
<organism evidence="1 2">
    <name type="scientific">Helcococcus ovis</name>
    <dbReference type="NCBI Taxonomy" id="72026"/>
    <lineage>
        <taxon>Bacteria</taxon>
        <taxon>Bacillati</taxon>
        <taxon>Bacillota</taxon>
        <taxon>Tissierellia</taxon>
        <taxon>Tissierellales</taxon>
        <taxon>Peptoniphilaceae</taxon>
        <taxon>Helcococcus</taxon>
    </lineage>
</organism>
<proteinExistence type="predicted"/>
<dbReference type="Proteomes" id="UP000297454">
    <property type="component" value="Unassembled WGS sequence"/>
</dbReference>
<dbReference type="InterPro" id="IPR011664">
    <property type="entry name" value="Abi_system_AbiD/AbiF-like"/>
</dbReference>
<gene>
    <name evidence="1" type="ORF">EQF91_04930</name>
</gene>
<comment type="caution">
    <text evidence="1">The sequence shown here is derived from an EMBL/GenBank/DDBJ whole genome shotgun (WGS) entry which is preliminary data.</text>
</comment>
<dbReference type="AlphaFoldDB" id="A0A4R9C100"/>